<comment type="caution">
    <text evidence="1">The sequence shown here is derived from an EMBL/GenBank/DDBJ whole genome shotgun (WGS) entry which is preliminary data.</text>
</comment>
<dbReference type="EMBL" id="REGN01004248">
    <property type="protein sequence ID" value="RNA18414.1"/>
    <property type="molecule type" value="Genomic_DNA"/>
</dbReference>
<name>A0A3M7R4W5_BRAPC</name>
<sequence length="94" mass="10828">MVLLPNRIKETILEFYHLSMNAAHCNIKNCINCLSLVMMWKFSVKCTTSEFSIVNFEIENKSNLVIANNQIKLAFSEGPKIVKTIFSLKNYLHC</sequence>
<protein>
    <submittedName>
        <fullName evidence="1">Uncharacterized protein</fullName>
    </submittedName>
</protein>
<organism evidence="1 2">
    <name type="scientific">Brachionus plicatilis</name>
    <name type="common">Marine rotifer</name>
    <name type="synonym">Brachionus muelleri</name>
    <dbReference type="NCBI Taxonomy" id="10195"/>
    <lineage>
        <taxon>Eukaryota</taxon>
        <taxon>Metazoa</taxon>
        <taxon>Spiralia</taxon>
        <taxon>Gnathifera</taxon>
        <taxon>Rotifera</taxon>
        <taxon>Eurotatoria</taxon>
        <taxon>Monogononta</taxon>
        <taxon>Pseudotrocha</taxon>
        <taxon>Ploima</taxon>
        <taxon>Brachionidae</taxon>
        <taxon>Brachionus</taxon>
    </lineage>
</organism>
<accession>A0A3M7R4W5</accession>
<evidence type="ECO:0000313" key="1">
    <source>
        <dbReference type="EMBL" id="RNA18414.1"/>
    </source>
</evidence>
<dbReference type="Proteomes" id="UP000276133">
    <property type="component" value="Unassembled WGS sequence"/>
</dbReference>
<proteinExistence type="predicted"/>
<dbReference type="AlphaFoldDB" id="A0A3M7R4W5"/>
<reference evidence="1 2" key="1">
    <citation type="journal article" date="2018" name="Sci. Rep.">
        <title>Genomic signatures of local adaptation to the degree of environmental predictability in rotifers.</title>
        <authorList>
            <person name="Franch-Gras L."/>
            <person name="Hahn C."/>
            <person name="Garcia-Roger E.M."/>
            <person name="Carmona M.J."/>
            <person name="Serra M."/>
            <person name="Gomez A."/>
        </authorList>
    </citation>
    <scope>NUCLEOTIDE SEQUENCE [LARGE SCALE GENOMIC DNA]</scope>
    <source>
        <strain evidence="1">HYR1</strain>
    </source>
</reference>
<keyword evidence="2" id="KW-1185">Reference proteome</keyword>
<evidence type="ECO:0000313" key="2">
    <source>
        <dbReference type="Proteomes" id="UP000276133"/>
    </source>
</evidence>
<gene>
    <name evidence="1" type="ORF">BpHYR1_013926</name>
</gene>